<dbReference type="InterPro" id="IPR006640">
    <property type="entry name" value="SprT-like_domain"/>
</dbReference>
<gene>
    <name evidence="2" type="ORF">DLM77_13745</name>
</gene>
<accession>A0ABX9M1W7</accession>
<reference evidence="3" key="1">
    <citation type="submission" date="2018-05" db="EMBL/GenBank/DDBJ databases">
        <title>Leptospira yasudae sp. nov. and Leptospira stimsonii sp. nov., two pathogenic species of the genus Leptospira isolated from environmental sources.</title>
        <authorList>
            <person name="Casanovas-Massana A."/>
            <person name="Hamond C."/>
            <person name="Santos L.A."/>
            <person name="Hacker K.P."/>
            <person name="Balassiano I."/>
            <person name="Medeiros M.A."/>
            <person name="Reis M.G."/>
            <person name="Ko A.I."/>
            <person name="Wunder E.A."/>
        </authorList>
    </citation>
    <scope>NUCLEOTIDE SEQUENCE [LARGE SCALE GENOMIC DNA]</scope>
    <source>
        <strain evidence="3">B21</strain>
    </source>
</reference>
<name>A0ABX9M1W7_9LEPT</name>
<evidence type="ECO:0000259" key="1">
    <source>
        <dbReference type="Pfam" id="PF10263"/>
    </source>
</evidence>
<dbReference type="RefSeq" id="WP_118956617.1">
    <property type="nucleotide sequence ID" value="NZ_QHCR01000006.1"/>
</dbReference>
<sequence length="250" mass="29466">MVFAFETRGRTTEESSVLELLRKRTFHFLKVPGGKILEGKRIAVKFYPYANLGSSIRISAGKLEFKIHSSYLSADPGDLEAVVDLLLYKLLKQSIPQELDERIRRFYETQSETKRQKNKNRKRIERSSIANEGLREIMDRLNDTYLRIDLNDLEIFWSKSVSKTRLGHFDPAHRMIVINPILSREIVPAFVLEYIVFHELLHVVFPVTRKNGKNVIHGRDFKTFERKFPDYKRANSWLKSKFYQNMILRT</sequence>
<dbReference type="EMBL" id="QHCR01000006">
    <property type="protein sequence ID" value="RHX79023.1"/>
    <property type="molecule type" value="Genomic_DNA"/>
</dbReference>
<feature type="domain" description="SprT-like" evidence="1">
    <location>
        <begin position="134"/>
        <end position="227"/>
    </location>
</feature>
<reference evidence="2 3" key="2">
    <citation type="journal article" date="2020" name="Int. J. Syst. Evol. Microbiol.">
        <title>Leptospira yasudae sp. nov. and Leptospira stimsonii sp. nov., two new species of the pathogenic group isolated from environmental sources.</title>
        <authorList>
            <person name="Casanovas-Massana A."/>
            <person name="Hamond C."/>
            <person name="Santos L.A."/>
            <person name="de Oliveira D."/>
            <person name="Hacker K.P."/>
            <person name="Balassiano I."/>
            <person name="Costa F."/>
            <person name="Medeiros M.A."/>
            <person name="Reis M.G."/>
            <person name="Ko A.I."/>
            <person name="Wunder E.A."/>
        </authorList>
    </citation>
    <scope>NUCLEOTIDE SEQUENCE [LARGE SCALE GENOMIC DNA]</scope>
    <source>
        <strain evidence="2 3">B21</strain>
    </source>
</reference>
<protein>
    <recommendedName>
        <fullName evidence="1">SprT-like domain-containing protein</fullName>
    </recommendedName>
</protein>
<dbReference type="Gene3D" id="3.30.2010.10">
    <property type="entry name" value="Metalloproteases ('zincins'), catalytic domain"/>
    <property type="match status" value="1"/>
</dbReference>
<evidence type="ECO:0000313" key="3">
    <source>
        <dbReference type="Proteomes" id="UP000285569"/>
    </source>
</evidence>
<organism evidence="2 3">
    <name type="scientific">Leptospira yasudae</name>
    <dbReference type="NCBI Taxonomy" id="2202201"/>
    <lineage>
        <taxon>Bacteria</taxon>
        <taxon>Pseudomonadati</taxon>
        <taxon>Spirochaetota</taxon>
        <taxon>Spirochaetia</taxon>
        <taxon>Leptospirales</taxon>
        <taxon>Leptospiraceae</taxon>
        <taxon>Leptospira</taxon>
    </lineage>
</organism>
<proteinExistence type="predicted"/>
<comment type="caution">
    <text evidence="2">The sequence shown here is derived from an EMBL/GenBank/DDBJ whole genome shotgun (WGS) entry which is preliminary data.</text>
</comment>
<evidence type="ECO:0000313" key="2">
    <source>
        <dbReference type="EMBL" id="RHX79023.1"/>
    </source>
</evidence>
<dbReference type="Pfam" id="PF10263">
    <property type="entry name" value="SprT-like"/>
    <property type="match status" value="1"/>
</dbReference>
<dbReference type="Proteomes" id="UP000285569">
    <property type="component" value="Unassembled WGS sequence"/>
</dbReference>
<keyword evidence="3" id="KW-1185">Reference proteome</keyword>